<dbReference type="InterPro" id="IPR012337">
    <property type="entry name" value="RNaseH-like_sf"/>
</dbReference>
<evidence type="ECO:0000259" key="2">
    <source>
        <dbReference type="PROSITE" id="PS51253"/>
    </source>
</evidence>
<dbReference type="EMBL" id="CAJNOR010005998">
    <property type="protein sequence ID" value="CAF1582397.1"/>
    <property type="molecule type" value="Genomic_DNA"/>
</dbReference>
<dbReference type="SUPFAM" id="SSF46689">
    <property type="entry name" value="Homeodomain-like"/>
    <property type="match status" value="1"/>
</dbReference>
<feature type="domain" description="HTH CENPB-type" evidence="2">
    <location>
        <begin position="158"/>
        <end position="229"/>
    </location>
</feature>
<reference evidence="3" key="1">
    <citation type="submission" date="2021-02" db="EMBL/GenBank/DDBJ databases">
        <authorList>
            <person name="Nowell W R."/>
        </authorList>
    </citation>
    <scope>NUCLEOTIDE SEQUENCE</scope>
</reference>
<dbReference type="AlphaFoldDB" id="A0A815ZEX8"/>
<dbReference type="Gene3D" id="1.10.10.60">
    <property type="entry name" value="Homeodomain-like"/>
    <property type="match status" value="1"/>
</dbReference>
<organism evidence="3 4">
    <name type="scientific">Adineta ricciae</name>
    <name type="common">Rotifer</name>
    <dbReference type="NCBI Taxonomy" id="249248"/>
    <lineage>
        <taxon>Eukaryota</taxon>
        <taxon>Metazoa</taxon>
        <taxon>Spiralia</taxon>
        <taxon>Gnathifera</taxon>
        <taxon>Rotifera</taxon>
        <taxon>Eurotatoria</taxon>
        <taxon>Bdelloidea</taxon>
        <taxon>Adinetida</taxon>
        <taxon>Adinetidae</taxon>
        <taxon>Adineta</taxon>
    </lineage>
</organism>
<dbReference type="Pfam" id="PF03221">
    <property type="entry name" value="HTH_Tnp_Tc5"/>
    <property type="match status" value="1"/>
</dbReference>
<dbReference type="InterPro" id="IPR006600">
    <property type="entry name" value="HTH_CenpB_DNA-bd_dom"/>
</dbReference>
<dbReference type="SUPFAM" id="SSF53098">
    <property type="entry name" value="Ribonuclease H-like"/>
    <property type="match status" value="1"/>
</dbReference>
<gene>
    <name evidence="3" type="ORF">XAT740_LOCUS45653</name>
</gene>
<dbReference type="SMART" id="SM00674">
    <property type="entry name" value="CENPB"/>
    <property type="match status" value="1"/>
</dbReference>
<dbReference type="InterPro" id="IPR021896">
    <property type="entry name" value="THAP9-like_HTH"/>
</dbReference>
<dbReference type="PROSITE" id="PS51253">
    <property type="entry name" value="HTH_CENPB"/>
    <property type="match status" value="1"/>
</dbReference>
<evidence type="ECO:0000313" key="3">
    <source>
        <dbReference type="EMBL" id="CAF1582397.1"/>
    </source>
</evidence>
<accession>A0A815ZEX8</accession>
<proteinExistence type="predicted"/>
<evidence type="ECO:0000256" key="1">
    <source>
        <dbReference type="ARBA" id="ARBA00023125"/>
    </source>
</evidence>
<protein>
    <recommendedName>
        <fullName evidence="2">HTH CENPB-type domain-containing protein</fullName>
    </recommendedName>
</protein>
<dbReference type="InterPro" id="IPR009057">
    <property type="entry name" value="Homeodomain-like_sf"/>
</dbReference>
<dbReference type="Pfam" id="PF05699">
    <property type="entry name" value="Dimer_Tnp_hAT"/>
    <property type="match status" value="1"/>
</dbReference>
<dbReference type="GO" id="GO:0046983">
    <property type="term" value="F:protein dimerization activity"/>
    <property type="evidence" value="ECO:0007669"/>
    <property type="project" value="InterPro"/>
</dbReference>
<evidence type="ECO:0000313" key="4">
    <source>
        <dbReference type="Proteomes" id="UP000663828"/>
    </source>
</evidence>
<keyword evidence="1" id="KW-0238">DNA-binding</keyword>
<keyword evidence="4" id="KW-1185">Reference proteome</keyword>
<dbReference type="Proteomes" id="UP000663828">
    <property type="component" value="Unassembled WGS sequence"/>
</dbReference>
<sequence>MINPANVVKIFADRASNLSSTVSNSATSASTVTHRECEVADLLCSVLESITSSHSHTFEVETTLDHELVDNELIDDVECEDTAEEASDPNWNDENEDENEEKALCKRFSLDYMTKAVEFYDEINPQTGKRKRRWETVKHKFRRIPHQIYLSRFRRYLEKHGTKKQKLDKIDDYVFDMFERARQKALPVHDLDLRRWALKQAMDESLHNFAASKHWLCTFKHKHNIVSRKITKIVTKHHVEDEGTIRTSADQFVADVRRRLPQYQEHAVLNTDQSGIQLEFHSTRTLSHQGEKVTTGSVRSVNATTHSYTAQPTITLDGYLLSPLYLCLKEPTGRLSDNIRLRLFKASNVVITCSSSGKLTTSLVEYWRDHVLLPSLGKHQKFLLISDCWPGQTDGKGLYDHIPGCTRLEIPKKTTDQIQPLDVFFNRQMKVIPRRLYDRVLLDELDINMSERNNIICLMSLTHNQLSAKVFRSMIQYAWYASGYTDKHLESFKTKKYRELETVYEQACLHLADGSMMLKPGLRLDFDRFMSSLRNVNDHSQQYANTHISKDDLISSMRKLIDSHRLNQTNGTGNNCSFLQAFIENISNNLVRNKNNYRYSESVQNFAHALYILGGRNCYEFVRLNLLGALPGLSTVNDSLRKVGGNIEEGVFRYDTLRDHQKLCNYQFAVCSEDSTAVINKITYNSITNTFTGFSTPLRYGIPISRHFHTNSFDQLKAWCENNDIEPKDRQNYASCLKIASDDVLLALDDVDESQSTRIYLFLLRSIITAYVDHNTPILKRFYHSWFAVFLCRIWYTWLHAADKKDMLRYYYEKDRKNLFITSPAHFSIELNAHSLLSICLLVCQQTLPDSVLTISNYHSQSCESTFRLARSISGVFSSVVNFTTDQFLKRAGKLSIFTDLENRSQSGQLDCPIEFPKHHKRRRKNAAMKKLVSDSLFTDLSHDSIRKIIKQAFDDAYNLLSKVDINIVLEKKKKSNMNQISSFQHTEFEKKFKKAGYEGDESYLTDDEDDGSNRDQSDTSWLMNLQGQDSSDDEDDLVSVSANDKSEFNGMRVFDTISPSLANSYFRIEIDGKEKFIHKQTACWLFTDVKAELSADRRVQLESWEYEIRRFSLGLFAIHHLKLFLDDTEGDTELEQQLKCYLFDKMTKYIDDEKEQMRMLRIYGYFDSMGFAVIPDRERTMAERELKKLSSANPDKSFDSISTTAKFMELKHADSTVLQFWSTYAREFPILSSLSRRFLATPDTSVPAEAGFQSQVLSVVKNDLV</sequence>
<comment type="caution">
    <text evidence="3">The sequence shown here is derived from an EMBL/GenBank/DDBJ whole genome shotgun (WGS) entry which is preliminary data.</text>
</comment>
<dbReference type="Pfam" id="PF12017">
    <property type="entry name" value="Tnp_P_element"/>
    <property type="match status" value="1"/>
</dbReference>
<name>A0A815ZEX8_ADIRI</name>
<dbReference type="InterPro" id="IPR008906">
    <property type="entry name" value="HATC_C_dom"/>
</dbReference>
<dbReference type="GO" id="GO:0003677">
    <property type="term" value="F:DNA binding"/>
    <property type="evidence" value="ECO:0007669"/>
    <property type="project" value="UniProtKB-KW"/>
</dbReference>